<feature type="domain" description="C2H2-type" evidence="10">
    <location>
        <begin position="250"/>
        <end position="277"/>
    </location>
</feature>
<evidence type="ECO:0000256" key="8">
    <source>
        <dbReference type="PROSITE-ProRule" id="PRU00042"/>
    </source>
</evidence>
<dbReference type="SUPFAM" id="SSF117281">
    <property type="entry name" value="Kelch motif"/>
    <property type="match status" value="1"/>
</dbReference>
<dbReference type="EMBL" id="DF143426">
    <property type="protein sequence ID" value="GAA53129.1"/>
    <property type="molecule type" value="Genomic_DNA"/>
</dbReference>
<dbReference type="Gene3D" id="2.120.10.80">
    <property type="entry name" value="Kelch-type beta propeller"/>
    <property type="match status" value="1"/>
</dbReference>
<keyword evidence="5 8" id="KW-0863">Zinc-finger</keyword>
<evidence type="ECO:0000256" key="9">
    <source>
        <dbReference type="SAM" id="MobiDB-lite"/>
    </source>
</evidence>
<organism evidence="11 12">
    <name type="scientific">Clonorchis sinensis</name>
    <name type="common">Chinese liver fluke</name>
    <dbReference type="NCBI Taxonomy" id="79923"/>
    <lineage>
        <taxon>Eukaryota</taxon>
        <taxon>Metazoa</taxon>
        <taxon>Spiralia</taxon>
        <taxon>Lophotrochozoa</taxon>
        <taxon>Platyhelminthes</taxon>
        <taxon>Trematoda</taxon>
        <taxon>Digenea</taxon>
        <taxon>Opisthorchiida</taxon>
        <taxon>Opisthorchiata</taxon>
        <taxon>Opisthorchiidae</taxon>
        <taxon>Clonorchis</taxon>
    </lineage>
</organism>
<reference evidence="11" key="1">
    <citation type="journal article" date="2011" name="Genome Biol.">
        <title>The draft genome of the carcinogenic human liver fluke Clonorchis sinensis.</title>
        <authorList>
            <person name="Wang X."/>
            <person name="Chen W."/>
            <person name="Huang Y."/>
            <person name="Sun J."/>
            <person name="Men J."/>
            <person name="Liu H."/>
            <person name="Luo F."/>
            <person name="Guo L."/>
            <person name="Lv X."/>
            <person name="Deng C."/>
            <person name="Zhou C."/>
            <person name="Fan Y."/>
            <person name="Li X."/>
            <person name="Huang L."/>
            <person name="Hu Y."/>
            <person name="Liang C."/>
            <person name="Hu X."/>
            <person name="Xu J."/>
            <person name="Yu X."/>
        </authorList>
    </citation>
    <scope>NUCLEOTIDE SEQUENCE [LARGE SCALE GENOMIC DNA]</scope>
    <source>
        <strain evidence="11">Henan</strain>
    </source>
</reference>
<evidence type="ECO:0000259" key="10">
    <source>
        <dbReference type="PROSITE" id="PS50157"/>
    </source>
</evidence>
<proteinExistence type="predicted"/>
<dbReference type="PROSITE" id="PS00028">
    <property type="entry name" value="ZINC_FINGER_C2H2_1"/>
    <property type="match status" value="4"/>
</dbReference>
<evidence type="ECO:0000256" key="7">
    <source>
        <dbReference type="ARBA" id="ARBA00023242"/>
    </source>
</evidence>
<feature type="domain" description="C2H2-type" evidence="10">
    <location>
        <begin position="222"/>
        <end position="249"/>
    </location>
</feature>
<keyword evidence="6" id="KW-0862">Zinc</keyword>
<dbReference type="SMART" id="SM00612">
    <property type="entry name" value="Kelch"/>
    <property type="match status" value="1"/>
</dbReference>
<evidence type="ECO:0000256" key="5">
    <source>
        <dbReference type="ARBA" id="ARBA00022771"/>
    </source>
</evidence>
<evidence type="ECO:0000256" key="3">
    <source>
        <dbReference type="ARBA" id="ARBA00022723"/>
    </source>
</evidence>
<evidence type="ECO:0000313" key="12">
    <source>
        <dbReference type="Proteomes" id="UP000008909"/>
    </source>
</evidence>
<evidence type="ECO:0000256" key="4">
    <source>
        <dbReference type="ARBA" id="ARBA00022737"/>
    </source>
</evidence>
<dbReference type="InterPro" id="IPR013087">
    <property type="entry name" value="Znf_C2H2_type"/>
</dbReference>
<dbReference type="GO" id="GO:0005634">
    <property type="term" value="C:nucleus"/>
    <property type="evidence" value="ECO:0007669"/>
    <property type="project" value="UniProtKB-SubCell"/>
</dbReference>
<dbReference type="InterPro" id="IPR015915">
    <property type="entry name" value="Kelch-typ_b-propeller"/>
</dbReference>
<dbReference type="FunFam" id="3.30.160.60:FF:000227">
    <property type="entry name" value="fez family zinc finger protein 1"/>
    <property type="match status" value="1"/>
</dbReference>
<feature type="region of interest" description="Disordered" evidence="9">
    <location>
        <begin position="611"/>
        <end position="648"/>
    </location>
</feature>
<dbReference type="InterPro" id="IPR006652">
    <property type="entry name" value="Kelch_1"/>
</dbReference>
<name>G7YJJ6_CLOSI</name>
<dbReference type="Pfam" id="PF00096">
    <property type="entry name" value="zf-C2H2"/>
    <property type="match status" value="3"/>
</dbReference>
<keyword evidence="3" id="KW-0479">Metal-binding</keyword>
<reference key="2">
    <citation type="submission" date="2011-10" db="EMBL/GenBank/DDBJ databases">
        <title>The genome and transcriptome sequence of Clonorchis sinensis provide insights into the carcinogenic liver fluke.</title>
        <authorList>
            <person name="Wang X."/>
            <person name="Huang Y."/>
            <person name="Chen W."/>
            <person name="Liu H."/>
            <person name="Guo L."/>
            <person name="Chen Y."/>
            <person name="Luo F."/>
            <person name="Zhou W."/>
            <person name="Sun J."/>
            <person name="Mao Q."/>
            <person name="Liang P."/>
            <person name="Zhou C."/>
            <person name="Tian Y."/>
            <person name="Men J."/>
            <person name="Lv X."/>
            <person name="Huang L."/>
            <person name="Zhou J."/>
            <person name="Hu Y."/>
            <person name="Li R."/>
            <person name="Zhang F."/>
            <person name="Lei H."/>
            <person name="Li X."/>
            <person name="Hu X."/>
            <person name="Liang C."/>
            <person name="Xu J."/>
            <person name="Wu Z."/>
            <person name="Yu X."/>
        </authorList>
    </citation>
    <scope>NUCLEOTIDE SEQUENCE</scope>
    <source>
        <strain>Henan</strain>
    </source>
</reference>
<dbReference type="Gene3D" id="3.30.160.60">
    <property type="entry name" value="Classic Zinc Finger"/>
    <property type="match status" value="5"/>
</dbReference>
<feature type="domain" description="C2H2-type" evidence="10">
    <location>
        <begin position="194"/>
        <end position="221"/>
    </location>
</feature>
<feature type="compositionally biased region" description="Basic and acidic residues" evidence="9">
    <location>
        <begin position="558"/>
        <end position="570"/>
    </location>
</feature>
<evidence type="ECO:0000313" key="11">
    <source>
        <dbReference type="EMBL" id="GAA53129.1"/>
    </source>
</evidence>
<dbReference type="PANTHER" id="PTHR24394:SF39">
    <property type="entry name" value="ZINC FINGER AND BTB DOMAIN CONTAINING 14"/>
    <property type="match status" value="1"/>
</dbReference>
<feature type="compositionally biased region" description="Polar residues" evidence="9">
    <location>
        <begin position="1018"/>
        <end position="1029"/>
    </location>
</feature>
<feature type="compositionally biased region" description="Low complexity" evidence="9">
    <location>
        <begin position="1039"/>
        <end position="1053"/>
    </location>
</feature>
<dbReference type="Proteomes" id="UP000008909">
    <property type="component" value="Unassembled WGS sequence"/>
</dbReference>
<dbReference type="InterPro" id="IPR036236">
    <property type="entry name" value="Znf_C2H2_sf"/>
</dbReference>
<comment type="subcellular location">
    <subcellularLocation>
        <location evidence="1">Nucleus</location>
    </subcellularLocation>
</comment>
<feature type="region of interest" description="Disordered" evidence="9">
    <location>
        <begin position="1474"/>
        <end position="1497"/>
    </location>
</feature>
<protein>
    <submittedName>
        <fullName evidence="11">Fez family zinc finger protein 2</fullName>
    </submittedName>
</protein>
<feature type="region of interest" description="Disordered" evidence="9">
    <location>
        <begin position="545"/>
        <end position="590"/>
    </location>
</feature>
<keyword evidence="12" id="KW-1185">Reference proteome</keyword>
<accession>G7YJJ6</accession>
<dbReference type="SMART" id="SM00355">
    <property type="entry name" value="ZnF_C2H2"/>
    <property type="match status" value="5"/>
</dbReference>
<evidence type="ECO:0000256" key="2">
    <source>
        <dbReference type="ARBA" id="ARBA00022441"/>
    </source>
</evidence>
<evidence type="ECO:0000256" key="1">
    <source>
        <dbReference type="ARBA" id="ARBA00004123"/>
    </source>
</evidence>
<sequence length="1497" mass="165826">MVQFTDQQPLYSDGSDLYALKSQWEEFDTIACHRYLGKPNLDQYALNSRTEVASAQMLVLCGIREKSGRIWQKSTEKKIRNETVVRTAVEIDGSRYCRFVHGEKERNWYALEPMAQPVHWCSTVLKWSNHGLETCVMDVGKRTDKCNRMSIVSIENFPLRTLLQSTEDVVCNKGFRQASTLCRHKIIHTSEKPHVCWTCGKAFNRSSTLNTHSRIHQGFKPFTCEICGKGFHQKGNYKNHKLTHSAEKQYKCHVCHKAFHQIYNLSFHMHTHQAQKPFLCQLCGKGFCRNFDLKKHVRKLHSDMDVIRGEKKSLISPGNSSSSLMEQVESGLVAQTHPLSPTLRSSAGSWKMPGDAVYEGLLRLGKLSSGLHSNSPCSTNVPYRLASTTNSNVHSLDVSREPYRHFQCSSGSTAPTSPSTTTTASAAYVNQPEAIRLLESFLISGPVHSLGVGWPNIHEIRNRFTTQPSQSILNSLLQQMNGFSPTVSPISSPTNCVRFNKPRTTHELRKPQTFIPNDSNMFSSEFPWSVSHPTIPFPVTHISRMTQPQNLPTPPSDFDQRPSQLHDDLNPRQLSGRSADDVYGPEECSGINLTEDVEEIPRYSQEVLEAINPDRRRKPHCRLSPMRTDLNNKSRRGRPGKSNSPVEHSPVQFNLLLAGHTQDCRVTGHLNFIIRSIVSPILHHDFQLSEKDAADGGKAALIVQQKDDAQILIRGLKYQDGGATLHDTLVSVRNVTRKMLENIPDRECRSFMKSESKLYVDFDGRSFMPVHRDCHLTVASFSMQHSHDPRISDWQTYASNRSLDEKQEQFRKNCGSDLTGDDIRVLRNKLRCLGNPVCDMKGIREALRTFGPMTMSVCDHGGSNALSFTSVRLRGLFAKYGGMVQADPTYHSFETPVRCNDQSSTSNIITRRCTRKNLLPIYEDERSQWCHTLTPMSAVSAIRPRAPLARQADILASYVRSAEQDFKLSSLGEFALENEVGSTSIWLGKLVGHLVSLSIKRCRQTSAASTPSRRRLCMTNQRYARNGSNGKAGRSTPHSTSSESVNESLSSSDEQYDGRDSPVPREDEEVARTVTAETASHLARAAVNALATSSSEDSFCGASSNGRTTHTPDNNYAPYFSAIPHLIEARSGAGAGCLRVDGKHHLILVGGYARKGCLVSVEVHTRSELFSDPTPTDNPQFPYYSLDAAILGPRLSKPRGRLALAHSFCSTSDGLLDVLYVCGGSNGSVDLNTTERLTSSALSDWLAKHAERATEVVANSSLRNSVTTTNSGCVHEGAVWQPIARMNQARSSPAATGLDDLTAGTLVSSTKGSVLVAGGLAGAVALSSVEAYIPERDQWIQLPDMCTSRYEAACATLGSKNLVLVVGGDGSSFRRHDNNNDALVEALDPRCSNWIPLPSFNPGGHGKLRGAALVQRPATEACEDSVNATATRPEPRLLLSSQCFTNHHNPMKYKWRQRSRYNQGQADLFVGTVTDFPQLPGQSPSPKCRQTDQTSAD</sequence>
<dbReference type="FunFam" id="3.30.160.60:FF:000194">
    <property type="entry name" value="Fez family zinc finger protein 2"/>
    <property type="match status" value="1"/>
</dbReference>
<dbReference type="PANTHER" id="PTHR24394">
    <property type="entry name" value="ZINC FINGER PROTEIN"/>
    <property type="match status" value="1"/>
</dbReference>
<evidence type="ECO:0000256" key="6">
    <source>
        <dbReference type="ARBA" id="ARBA00022833"/>
    </source>
</evidence>
<dbReference type="SUPFAM" id="SSF57667">
    <property type="entry name" value="beta-beta-alpha zinc fingers"/>
    <property type="match status" value="3"/>
</dbReference>
<dbReference type="PROSITE" id="PS50157">
    <property type="entry name" value="ZINC_FINGER_C2H2_2"/>
    <property type="match status" value="5"/>
</dbReference>
<keyword evidence="4" id="KW-0677">Repeat</keyword>
<dbReference type="Pfam" id="PF01344">
    <property type="entry name" value="Kelch_1"/>
    <property type="match status" value="1"/>
</dbReference>
<keyword evidence="2" id="KW-0880">Kelch repeat</keyword>
<gene>
    <name evidence="11" type="ORF">CLF_109610</name>
</gene>
<dbReference type="GO" id="GO:0000981">
    <property type="term" value="F:DNA-binding transcription factor activity, RNA polymerase II-specific"/>
    <property type="evidence" value="ECO:0007669"/>
    <property type="project" value="TreeGrafter"/>
</dbReference>
<dbReference type="GO" id="GO:0008270">
    <property type="term" value="F:zinc ion binding"/>
    <property type="evidence" value="ECO:0007669"/>
    <property type="project" value="UniProtKB-KW"/>
</dbReference>
<feature type="domain" description="C2H2-type" evidence="10">
    <location>
        <begin position="171"/>
        <end position="193"/>
    </location>
</feature>
<keyword evidence="7" id="KW-0539">Nucleus</keyword>
<dbReference type="FunFam" id="3.30.160.60:FF:000512">
    <property type="entry name" value="zinc finger protein 197 isoform X1"/>
    <property type="match status" value="1"/>
</dbReference>
<feature type="compositionally biased region" description="Basic and acidic residues" evidence="9">
    <location>
        <begin position="1056"/>
        <end position="1065"/>
    </location>
</feature>
<feature type="region of interest" description="Disordered" evidence="9">
    <location>
        <begin position="1010"/>
        <end position="1074"/>
    </location>
</feature>
<feature type="domain" description="C2H2-type" evidence="10">
    <location>
        <begin position="278"/>
        <end position="306"/>
    </location>
</feature>